<sequence length="324" mass="35749">MANNDFDTDCLTLTRYIIAEQAKYPEATGELTQLMNGIQTAVKAISSAVRRAGIAQLYGLAGKSNVQGEEVKKLDVLSNELFINMLKSSYTTCLLISEENEEVVQGKYIVTFDPLDGSSNIDCLGSIGSIFAIYKASAIDRKQKVPLSEALQTGRHVVATGYALYGSSTMIVLSLGSGVNGFTLDPAIGEFILTQPQIKIPPRGKIFSINEGYAQRWEEGLTKYIHEKKFPKARYIGSMVADIHRTLVYGGIFIYPAMKDQPMGKLRLLYECVPMAYLMEQAGGMASNGKIPILDIQPKQIHERAPIYLGSREDVEEVLKFINQ</sequence>
<comment type="cofactor">
    <cofactor evidence="2">
        <name>Mg(2+)</name>
        <dbReference type="ChEBI" id="CHEBI:18420"/>
    </cofactor>
</comment>
<proteinExistence type="inferred from homology"/>
<evidence type="ECO:0000313" key="29">
    <source>
        <dbReference type="WBParaSite" id="SSLN_0000048901-mRNA-1"/>
    </source>
</evidence>
<dbReference type="Pfam" id="PF00316">
    <property type="entry name" value="FBPase"/>
    <property type="match status" value="1"/>
</dbReference>
<dbReference type="GO" id="GO:0005986">
    <property type="term" value="P:sucrose biosynthetic process"/>
    <property type="evidence" value="ECO:0007669"/>
    <property type="project" value="TreeGrafter"/>
</dbReference>
<evidence type="ECO:0000256" key="10">
    <source>
        <dbReference type="ARBA" id="ARBA00022553"/>
    </source>
</evidence>
<keyword evidence="13" id="KW-0106">Calcium</keyword>
<keyword evidence="17 24" id="KW-0119">Carbohydrate metabolism</keyword>
<evidence type="ECO:0000259" key="26">
    <source>
        <dbReference type="Pfam" id="PF18913"/>
    </source>
</evidence>
<keyword evidence="10" id="KW-0597">Phosphoprotein</keyword>
<evidence type="ECO:0000256" key="18">
    <source>
        <dbReference type="ARBA" id="ARBA00032973"/>
    </source>
</evidence>
<dbReference type="PRINTS" id="PR00115">
    <property type="entry name" value="F16BPHPHTASE"/>
</dbReference>
<dbReference type="InterPro" id="IPR020548">
    <property type="entry name" value="Fructose_bisphosphatase_AS"/>
</dbReference>
<evidence type="ECO:0000256" key="14">
    <source>
        <dbReference type="ARBA" id="ARBA00022842"/>
    </source>
</evidence>
<evidence type="ECO:0000256" key="9">
    <source>
        <dbReference type="ARBA" id="ARBA00022490"/>
    </source>
</evidence>
<evidence type="ECO:0000256" key="15">
    <source>
        <dbReference type="ARBA" id="ARBA00022949"/>
    </source>
</evidence>
<evidence type="ECO:0000256" key="2">
    <source>
        <dbReference type="ARBA" id="ARBA00001946"/>
    </source>
</evidence>
<dbReference type="PIRSF" id="PIRSF500210">
    <property type="entry name" value="FBPtase"/>
    <property type="match status" value="1"/>
</dbReference>
<organism evidence="29">
    <name type="scientific">Schistocephalus solidus</name>
    <name type="common">Tapeworm</name>
    <dbReference type="NCBI Taxonomy" id="70667"/>
    <lineage>
        <taxon>Eukaryota</taxon>
        <taxon>Metazoa</taxon>
        <taxon>Spiralia</taxon>
        <taxon>Lophotrochozoa</taxon>
        <taxon>Platyhelminthes</taxon>
        <taxon>Cestoda</taxon>
        <taxon>Eucestoda</taxon>
        <taxon>Diphyllobothriidea</taxon>
        <taxon>Diphyllobothriidae</taxon>
        <taxon>Schistocephalus</taxon>
    </lineage>
</organism>
<dbReference type="GO" id="GO:0006002">
    <property type="term" value="P:fructose 6-phosphate metabolic process"/>
    <property type="evidence" value="ECO:0007669"/>
    <property type="project" value="TreeGrafter"/>
</dbReference>
<reference evidence="27 28" key="2">
    <citation type="submission" date="2018-11" db="EMBL/GenBank/DDBJ databases">
        <authorList>
            <consortium name="Pathogen Informatics"/>
        </authorList>
    </citation>
    <scope>NUCLEOTIDE SEQUENCE [LARGE SCALE GENOMIC DNA]</scope>
    <source>
        <strain evidence="27 28">NST_G2</strain>
    </source>
</reference>
<evidence type="ECO:0000256" key="17">
    <source>
        <dbReference type="ARBA" id="ARBA00023277"/>
    </source>
</evidence>
<feature type="domain" description="Fructose-1-6-bisphosphatase class 1 C-terminal" evidence="26">
    <location>
        <begin position="200"/>
        <end position="322"/>
    </location>
</feature>
<dbReference type="PANTHER" id="PTHR11556:SF1">
    <property type="entry name" value="FRUCTOSE-BISPHOSPHATASE"/>
    <property type="match status" value="1"/>
</dbReference>
<evidence type="ECO:0000256" key="20">
    <source>
        <dbReference type="ARBA" id="ARBA00038670"/>
    </source>
</evidence>
<keyword evidence="28" id="KW-1185">Reference proteome</keyword>
<protein>
    <recommendedName>
        <fullName evidence="21">Fructose-1,6-bisphosphatase isozyme 2</fullName>
        <ecNumber evidence="8">3.1.3.11</ecNumber>
    </recommendedName>
    <alternativeName>
        <fullName evidence="18">D-fructose-1,6-bisphosphate 1-phosphohydrolase</fullName>
    </alternativeName>
    <alternativeName>
        <fullName evidence="22">D-fructose-1,6-bisphosphate 1-phosphohydrolase 2</fullName>
    </alternativeName>
    <alternativeName>
        <fullName evidence="23">Muscle FBPase</fullName>
    </alternativeName>
</protein>
<evidence type="ECO:0000256" key="23">
    <source>
        <dbReference type="ARBA" id="ARBA00043165"/>
    </source>
</evidence>
<evidence type="ECO:0000256" key="7">
    <source>
        <dbReference type="ARBA" id="ARBA00010941"/>
    </source>
</evidence>
<evidence type="ECO:0000256" key="24">
    <source>
        <dbReference type="RuleBase" id="RU000508"/>
    </source>
</evidence>
<dbReference type="HAMAP" id="MF_01855">
    <property type="entry name" value="FBPase_class1"/>
    <property type="match status" value="1"/>
</dbReference>
<dbReference type="EMBL" id="UYSU01000336">
    <property type="protein sequence ID" value="VDL85651.1"/>
    <property type="molecule type" value="Genomic_DNA"/>
</dbReference>
<dbReference type="InterPro" id="IPR000146">
    <property type="entry name" value="FBPase_class-1"/>
</dbReference>
<dbReference type="GO" id="GO:0005829">
    <property type="term" value="C:cytosol"/>
    <property type="evidence" value="ECO:0007669"/>
    <property type="project" value="TreeGrafter"/>
</dbReference>
<dbReference type="InterPro" id="IPR033391">
    <property type="entry name" value="FBPase_N"/>
</dbReference>
<evidence type="ECO:0000313" key="27">
    <source>
        <dbReference type="EMBL" id="VDL85651.1"/>
    </source>
</evidence>
<dbReference type="OrthoDB" id="10256725at2759"/>
<dbReference type="InterPro" id="IPR028343">
    <property type="entry name" value="FBPtase"/>
</dbReference>
<dbReference type="Gene3D" id="3.40.190.80">
    <property type="match status" value="1"/>
</dbReference>
<dbReference type="UniPathway" id="UPA00138"/>
<evidence type="ECO:0000256" key="4">
    <source>
        <dbReference type="ARBA" id="ARBA00004216"/>
    </source>
</evidence>
<dbReference type="InterPro" id="IPR044015">
    <property type="entry name" value="FBPase_C_dom"/>
</dbReference>
<dbReference type="Gene3D" id="3.30.540.10">
    <property type="entry name" value="Fructose-1,6-Bisphosphatase, subunit A, domain 1"/>
    <property type="match status" value="1"/>
</dbReference>
<dbReference type="PANTHER" id="PTHR11556">
    <property type="entry name" value="FRUCTOSE-1,6-BISPHOSPHATASE-RELATED"/>
    <property type="match status" value="1"/>
</dbReference>
<evidence type="ECO:0000256" key="1">
    <source>
        <dbReference type="ARBA" id="ARBA00001273"/>
    </source>
</evidence>
<dbReference type="GO" id="GO:0005634">
    <property type="term" value="C:nucleus"/>
    <property type="evidence" value="ECO:0007669"/>
    <property type="project" value="UniProtKB-SubCell"/>
</dbReference>
<comment type="pathway">
    <text evidence="6">Carbohydrate biosynthesis; gluconeogenesis.</text>
</comment>
<dbReference type="GO" id="GO:0046872">
    <property type="term" value="F:metal ion binding"/>
    <property type="evidence" value="ECO:0007669"/>
    <property type="project" value="UniProtKB-KW"/>
</dbReference>
<evidence type="ECO:0000256" key="13">
    <source>
        <dbReference type="ARBA" id="ARBA00022837"/>
    </source>
</evidence>
<evidence type="ECO:0000256" key="6">
    <source>
        <dbReference type="ARBA" id="ARBA00004742"/>
    </source>
</evidence>
<evidence type="ECO:0000256" key="3">
    <source>
        <dbReference type="ARBA" id="ARBA00004123"/>
    </source>
</evidence>
<keyword evidence="11" id="KW-0479">Metal-binding</keyword>
<dbReference type="GO" id="GO:0006000">
    <property type="term" value="P:fructose metabolic process"/>
    <property type="evidence" value="ECO:0007669"/>
    <property type="project" value="TreeGrafter"/>
</dbReference>
<feature type="domain" description="Fructose-1-6-bisphosphatase class I N-terminal" evidence="25">
    <location>
        <begin position="12"/>
        <end position="196"/>
    </location>
</feature>
<dbReference type="SUPFAM" id="SSF56655">
    <property type="entry name" value="Carbohydrate phosphatase"/>
    <property type="match status" value="1"/>
</dbReference>
<evidence type="ECO:0000256" key="12">
    <source>
        <dbReference type="ARBA" id="ARBA00022801"/>
    </source>
</evidence>
<dbReference type="STRING" id="70667.A0A183S8B8"/>
<evidence type="ECO:0000256" key="11">
    <source>
        <dbReference type="ARBA" id="ARBA00022723"/>
    </source>
</evidence>
<name>A0A183S8B8_SCHSO</name>
<keyword evidence="9" id="KW-0963">Cytoplasm</keyword>
<evidence type="ECO:0000256" key="22">
    <source>
        <dbReference type="ARBA" id="ARBA00042757"/>
    </source>
</evidence>
<dbReference type="PIRSF" id="PIRSF000904">
    <property type="entry name" value="FBPtase_SBPase"/>
    <property type="match status" value="1"/>
</dbReference>
<dbReference type="FunFam" id="3.30.540.10:FF:000005">
    <property type="entry name" value="Fructose-1,6-bisphosphatase isozyme 2"/>
    <property type="match status" value="1"/>
</dbReference>
<dbReference type="GO" id="GO:0042132">
    <property type="term" value="F:fructose 1,6-bisphosphate 1-phosphatase activity"/>
    <property type="evidence" value="ECO:0007669"/>
    <property type="project" value="UniProtKB-EC"/>
</dbReference>
<evidence type="ECO:0000313" key="28">
    <source>
        <dbReference type="Proteomes" id="UP000275846"/>
    </source>
</evidence>
<evidence type="ECO:0000256" key="16">
    <source>
        <dbReference type="ARBA" id="ARBA00023242"/>
    </source>
</evidence>
<dbReference type="GO" id="GO:0006094">
    <property type="term" value="P:gluconeogenesis"/>
    <property type="evidence" value="ECO:0007669"/>
    <property type="project" value="UniProtKB-UniPathway"/>
</dbReference>
<dbReference type="GO" id="GO:0070161">
    <property type="term" value="C:anchoring junction"/>
    <property type="evidence" value="ECO:0007669"/>
    <property type="project" value="UniProtKB-SubCell"/>
</dbReference>
<gene>
    <name evidence="27" type="ORF">SSLN_LOCUS466</name>
</gene>
<evidence type="ECO:0000256" key="8">
    <source>
        <dbReference type="ARBA" id="ARBA00013093"/>
    </source>
</evidence>
<keyword evidence="14" id="KW-0460">Magnesium</keyword>
<comment type="similarity">
    <text evidence="7 24">Belongs to the FBPase class 1 family.</text>
</comment>
<accession>A0A183S8B8</accession>
<dbReference type="GO" id="GO:0030018">
    <property type="term" value="C:Z disc"/>
    <property type="evidence" value="ECO:0007669"/>
    <property type="project" value="UniProtKB-SubCell"/>
</dbReference>
<dbReference type="NCBIfam" id="NF006778">
    <property type="entry name" value="PRK09293.1-1"/>
    <property type="match status" value="1"/>
</dbReference>
<dbReference type="EC" id="3.1.3.11" evidence="8"/>
<dbReference type="Proteomes" id="UP000275846">
    <property type="component" value="Unassembled WGS sequence"/>
</dbReference>
<comment type="function">
    <text evidence="19">Catalyzes the hydrolysis of fructose 1,6-bisphosphate to fructose 6-phosphate in the presence of divalent cations and probably participates in glycogen synthesis from carbohydrate precursors, such as lactate.</text>
</comment>
<dbReference type="Pfam" id="PF18913">
    <property type="entry name" value="FBPase_C"/>
    <property type="match status" value="1"/>
</dbReference>
<evidence type="ECO:0000256" key="19">
    <source>
        <dbReference type="ARBA" id="ARBA00037516"/>
    </source>
</evidence>
<dbReference type="FunFam" id="3.40.190.80:FF:000001">
    <property type="entry name" value="Fructose-1,6-bisphosphatase class 1"/>
    <property type="match status" value="1"/>
</dbReference>
<dbReference type="GO" id="GO:0030388">
    <property type="term" value="P:fructose 1,6-bisphosphate metabolic process"/>
    <property type="evidence" value="ECO:0007669"/>
    <property type="project" value="TreeGrafter"/>
</dbReference>
<keyword evidence="16" id="KW-0539">Nucleus</keyword>
<dbReference type="AlphaFoldDB" id="A0A183S8B8"/>
<evidence type="ECO:0000259" key="25">
    <source>
        <dbReference type="Pfam" id="PF00316"/>
    </source>
</evidence>
<evidence type="ECO:0000256" key="21">
    <source>
        <dbReference type="ARBA" id="ARBA00040321"/>
    </source>
</evidence>
<comment type="catalytic activity">
    <reaction evidence="1">
        <text>beta-D-fructose 1,6-bisphosphate + H2O = beta-D-fructose 6-phosphate + phosphate</text>
        <dbReference type="Rhea" id="RHEA:11064"/>
        <dbReference type="ChEBI" id="CHEBI:15377"/>
        <dbReference type="ChEBI" id="CHEBI:32966"/>
        <dbReference type="ChEBI" id="CHEBI:43474"/>
        <dbReference type="ChEBI" id="CHEBI:57634"/>
        <dbReference type="EC" id="3.1.3.11"/>
    </reaction>
</comment>
<evidence type="ECO:0000256" key="5">
    <source>
        <dbReference type="ARBA" id="ARBA00004282"/>
    </source>
</evidence>
<keyword evidence="12 24" id="KW-0378">Hydrolase</keyword>
<reference evidence="29" key="1">
    <citation type="submission" date="2016-06" db="UniProtKB">
        <authorList>
            <consortium name="WormBaseParasite"/>
        </authorList>
    </citation>
    <scope>IDENTIFICATION</scope>
</reference>
<keyword evidence="15" id="KW-0965">Cell junction</keyword>
<dbReference type="PROSITE" id="PS00124">
    <property type="entry name" value="FBPASE"/>
    <property type="match status" value="1"/>
</dbReference>
<dbReference type="WBParaSite" id="SSLN_0000048901-mRNA-1">
    <property type="protein sequence ID" value="SSLN_0000048901-mRNA-1"/>
    <property type="gene ID" value="SSLN_0000048901"/>
</dbReference>
<dbReference type="CDD" id="cd00354">
    <property type="entry name" value="FBPase"/>
    <property type="match status" value="1"/>
</dbReference>
<comment type="subcellular location">
    <subcellularLocation>
        <location evidence="5">Cell junction</location>
    </subcellularLocation>
    <subcellularLocation>
        <location evidence="4">Cytoplasm</location>
        <location evidence="4">Myofibril</location>
        <location evidence="4">Sarcomere</location>
        <location evidence="4">Z line</location>
    </subcellularLocation>
    <subcellularLocation>
        <location evidence="3">Nucleus</location>
    </subcellularLocation>
</comment>
<comment type="subunit">
    <text evidence="20">Homotetramer. Interacts with ALDOA; the interaction blocks inhibition by physiological concentrations of AMP and reduces inhibition by Ca(2+). Interacts with alpha-actinin and F-actin.</text>
</comment>